<evidence type="ECO:0000259" key="3">
    <source>
        <dbReference type="Pfam" id="PF00149"/>
    </source>
</evidence>
<dbReference type="eggNOG" id="COG2129">
    <property type="taxonomic scope" value="Bacteria"/>
</dbReference>
<dbReference type="InterPro" id="IPR016538">
    <property type="entry name" value="UCP008292"/>
</dbReference>
<dbReference type="GO" id="GO:0009245">
    <property type="term" value="P:lipid A biosynthetic process"/>
    <property type="evidence" value="ECO:0007669"/>
    <property type="project" value="TreeGrafter"/>
</dbReference>
<dbReference type="HOGENOM" id="CLU_083277_0_0_7"/>
<proteinExistence type="predicted"/>
<accession>I4C0R6</accession>
<gene>
    <name evidence="4" type="ordered locus">Desti_0422</name>
</gene>
<organism evidence="4 5">
    <name type="scientific">Desulfomonile tiedjei (strain ATCC 49306 / DSM 6799 / DCB-1)</name>
    <dbReference type="NCBI Taxonomy" id="706587"/>
    <lineage>
        <taxon>Bacteria</taxon>
        <taxon>Pseudomonadati</taxon>
        <taxon>Thermodesulfobacteriota</taxon>
        <taxon>Desulfomonilia</taxon>
        <taxon>Desulfomonilales</taxon>
        <taxon>Desulfomonilaceae</taxon>
        <taxon>Desulfomonile</taxon>
    </lineage>
</organism>
<dbReference type="PANTHER" id="PTHR31302">
    <property type="entry name" value="TRANSMEMBRANE PROTEIN WITH METALLOPHOSPHOESTERASE DOMAIN-RELATED"/>
    <property type="match status" value="1"/>
</dbReference>
<dbReference type="Proteomes" id="UP000006055">
    <property type="component" value="Chromosome"/>
</dbReference>
<dbReference type="InterPro" id="IPR029052">
    <property type="entry name" value="Metallo-depent_PP-like"/>
</dbReference>
<dbReference type="Gene3D" id="3.60.21.10">
    <property type="match status" value="1"/>
</dbReference>
<name>I4C0R6_DESTA</name>
<evidence type="ECO:0000256" key="2">
    <source>
        <dbReference type="ARBA" id="ARBA00022801"/>
    </source>
</evidence>
<dbReference type="SUPFAM" id="SSF56300">
    <property type="entry name" value="Metallo-dependent phosphatases"/>
    <property type="match status" value="1"/>
</dbReference>
<keyword evidence="5" id="KW-1185">Reference proteome</keyword>
<sequence>MWVLPTFPAPGCHENNGTFTRIAIFWCIDMNELKREIVLAGMADLHFKRNSQGSLKQVFLEISREADVLLLCGDITEAGYIEEARALVDELKALSNFPVIAVLGNHDFEQGKETEIRKLFRRSGMMVLDGETCEFYGVGFAGVKGFGGGFGNRALQPWGEQIIKQFVNAAIKEATSLESALAKLRTKRKIVLLHYSPIRETVRGEDQEIFPYLGSSRLEDPLNRYSITAVFHGHSHHGTHEGKTANGTPVYNVALGVLARNFPENPFYRLVRISLE</sequence>
<dbReference type="Pfam" id="PF00149">
    <property type="entry name" value="Metallophos"/>
    <property type="match status" value="1"/>
</dbReference>
<reference evidence="5" key="1">
    <citation type="submission" date="2012-06" db="EMBL/GenBank/DDBJ databases">
        <title>Complete sequence of chromosome of Desulfomonile tiedjei DSM 6799.</title>
        <authorList>
            <person name="Lucas S."/>
            <person name="Copeland A."/>
            <person name="Lapidus A."/>
            <person name="Glavina del Rio T."/>
            <person name="Dalin E."/>
            <person name="Tice H."/>
            <person name="Bruce D."/>
            <person name="Goodwin L."/>
            <person name="Pitluck S."/>
            <person name="Peters L."/>
            <person name="Ovchinnikova G."/>
            <person name="Zeytun A."/>
            <person name="Lu M."/>
            <person name="Kyrpides N."/>
            <person name="Mavromatis K."/>
            <person name="Ivanova N."/>
            <person name="Brettin T."/>
            <person name="Detter J.C."/>
            <person name="Han C."/>
            <person name="Larimer F."/>
            <person name="Land M."/>
            <person name="Hauser L."/>
            <person name="Markowitz V."/>
            <person name="Cheng J.-F."/>
            <person name="Hugenholtz P."/>
            <person name="Woyke T."/>
            <person name="Wu D."/>
            <person name="Spring S."/>
            <person name="Schroeder M."/>
            <person name="Brambilla E."/>
            <person name="Klenk H.-P."/>
            <person name="Eisen J.A."/>
        </authorList>
    </citation>
    <scope>NUCLEOTIDE SEQUENCE [LARGE SCALE GENOMIC DNA]</scope>
    <source>
        <strain evidence="5">ATCC 49306 / DSM 6799 / DCB-1</strain>
    </source>
</reference>
<dbReference type="STRING" id="706587.Desti_0422"/>
<dbReference type="InterPro" id="IPR004843">
    <property type="entry name" value="Calcineurin-like_PHP"/>
</dbReference>
<evidence type="ECO:0000313" key="4">
    <source>
        <dbReference type="EMBL" id="AFM23157.1"/>
    </source>
</evidence>
<dbReference type="InterPro" id="IPR051158">
    <property type="entry name" value="Metallophosphoesterase_sf"/>
</dbReference>
<protein>
    <submittedName>
        <fullName evidence="4">Putative phosphoesterase, ICC</fullName>
    </submittedName>
</protein>
<dbReference type="AlphaFoldDB" id="I4C0R6"/>
<dbReference type="GO" id="GO:0008758">
    <property type="term" value="F:UDP-2,3-diacylglucosamine hydrolase activity"/>
    <property type="evidence" value="ECO:0007669"/>
    <property type="project" value="TreeGrafter"/>
</dbReference>
<dbReference type="PANTHER" id="PTHR31302:SF31">
    <property type="entry name" value="PHOSPHODIESTERASE YAEI"/>
    <property type="match status" value="1"/>
</dbReference>
<dbReference type="EMBL" id="CP003360">
    <property type="protein sequence ID" value="AFM23157.1"/>
    <property type="molecule type" value="Genomic_DNA"/>
</dbReference>
<keyword evidence="1" id="KW-0479">Metal-binding</keyword>
<dbReference type="PATRIC" id="fig|706587.4.peg.479"/>
<dbReference type="PIRSF" id="PIRSF008292">
    <property type="entry name" value="UCP008292"/>
    <property type="match status" value="1"/>
</dbReference>
<evidence type="ECO:0000313" key="5">
    <source>
        <dbReference type="Proteomes" id="UP000006055"/>
    </source>
</evidence>
<feature type="domain" description="Calcineurin-like phosphoesterase" evidence="3">
    <location>
        <begin position="41"/>
        <end position="237"/>
    </location>
</feature>
<evidence type="ECO:0000256" key="1">
    <source>
        <dbReference type="ARBA" id="ARBA00022723"/>
    </source>
</evidence>
<dbReference type="KEGG" id="dti:Desti_0422"/>
<dbReference type="GO" id="GO:0046872">
    <property type="term" value="F:metal ion binding"/>
    <property type="evidence" value="ECO:0007669"/>
    <property type="project" value="UniProtKB-KW"/>
</dbReference>
<dbReference type="GO" id="GO:0016020">
    <property type="term" value="C:membrane"/>
    <property type="evidence" value="ECO:0007669"/>
    <property type="project" value="GOC"/>
</dbReference>
<keyword evidence="2" id="KW-0378">Hydrolase</keyword>